<dbReference type="EMBL" id="FWXR01000001">
    <property type="protein sequence ID" value="SMC32344.1"/>
    <property type="molecule type" value="Genomic_DNA"/>
</dbReference>
<keyword evidence="2" id="KW-1185">Reference proteome</keyword>
<sequence length="114" mass="12720">MSPVTDHAAVRFFERVHHVDFSALCPGAADDRARLLAVCAALEISVREARDLVCPPRLHRWIRRGASAVTVDGYRLVCDGRTVVTTTVAEKRRRPPRLRQGGGDLHMCGVYDLR</sequence>
<evidence type="ECO:0000313" key="1">
    <source>
        <dbReference type="EMBL" id="SMC32344.1"/>
    </source>
</evidence>
<dbReference type="RefSeq" id="WP_084407754.1">
    <property type="nucleotide sequence ID" value="NZ_FWXR01000001.1"/>
</dbReference>
<accession>A0A1W1Y882</accession>
<dbReference type="Proteomes" id="UP000192656">
    <property type="component" value="Unassembled WGS sequence"/>
</dbReference>
<dbReference type="AlphaFoldDB" id="A0A1W1Y882"/>
<evidence type="ECO:0000313" key="2">
    <source>
        <dbReference type="Proteomes" id="UP000192656"/>
    </source>
</evidence>
<name>A0A1W1Y882_9HYPH</name>
<dbReference type="STRING" id="937218.SAMN06297251_10119"/>
<protein>
    <submittedName>
        <fullName evidence="1">Uncharacterized protein</fullName>
    </submittedName>
</protein>
<reference evidence="1 2" key="1">
    <citation type="submission" date="2017-04" db="EMBL/GenBank/DDBJ databases">
        <authorList>
            <person name="Afonso C.L."/>
            <person name="Miller P.J."/>
            <person name="Scott M.A."/>
            <person name="Spackman E."/>
            <person name="Goraichik I."/>
            <person name="Dimitrov K.M."/>
            <person name="Suarez D.L."/>
            <person name="Swayne D.E."/>
        </authorList>
    </citation>
    <scope>NUCLEOTIDE SEQUENCE [LARGE SCALE GENOMIC DNA]</scope>
    <source>
        <strain evidence="1 2">CGMCC 1.10972</strain>
    </source>
</reference>
<proteinExistence type="predicted"/>
<gene>
    <name evidence="1" type="ORF">SAMN06297251_10119</name>
</gene>
<organism evidence="1 2">
    <name type="scientific">Fulvimarina manganoxydans</name>
    <dbReference type="NCBI Taxonomy" id="937218"/>
    <lineage>
        <taxon>Bacteria</taxon>
        <taxon>Pseudomonadati</taxon>
        <taxon>Pseudomonadota</taxon>
        <taxon>Alphaproteobacteria</taxon>
        <taxon>Hyphomicrobiales</taxon>
        <taxon>Aurantimonadaceae</taxon>
        <taxon>Fulvimarina</taxon>
    </lineage>
</organism>